<name>A0A603JW88_SALIN</name>
<reference evidence="2" key="2">
    <citation type="submission" date="2018-07" db="EMBL/GenBank/DDBJ databases">
        <authorList>
            <consortium name="NCBI Pathogen Detection Project"/>
        </authorList>
    </citation>
    <scope>NUCLEOTIDE SEQUENCE</scope>
    <source>
        <strain evidence="2">09051564_33_guinea_fowl_Incl1_ESC-S_2009</strain>
    </source>
</reference>
<keyword evidence="1" id="KW-0472">Membrane</keyword>
<reference evidence="2" key="1">
    <citation type="journal article" date="2018" name="Genome Biol.">
        <title>SKESA: strategic k-mer extension for scrupulous assemblies.</title>
        <authorList>
            <person name="Souvorov A."/>
            <person name="Agarwala R."/>
            <person name="Lipman D.J."/>
        </authorList>
    </citation>
    <scope>NUCLEOTIDE SEQUENCE</scope>
    <source>
        <strain evidence="2">09051564_33_guinea_fowl_Incl1_ESC-S_2009</strain>
    </source>
</reference>
<dbReference type="EMBL" id="DAATVP010000028">
    <property type="protein sequence ID" value="HAF0301426.1"/>
    <property type="molecule type" value="Genomic_DNA"/>
</dbReference>
<keyword evidence="1" id="KW-1133">Transmembrane helix</keyword>
<evidence type="ECO:0000313" key="2">
    <source>
        <dbReference type="EMBL" id="HAF0301426.1"/>
    </source>
</evidence>
<evidence type="ECO:0000256" key="1">
    <source>
        <dbReference type="SAM" id="Phobius"/>
    </source>
</evidence>
<organism evidence="2">
    <name type="scientific">Salmonella infantis</name>
    <dbReference type="NCBI Taxonomy" id="595"/>
    <lineage>
        <taxon>Bacteria</taxon>
        <taxon>Pseudomonadati</taxon>
        <taxon>Pseudomonadota</taxon>
        <taxon>Gammaproteobacteria</taxon>
        <taxon>Enterobacterales</taxon>
        <taxon>Enterobacteriaceae</taxon>
        <taxon>Salmonella</taxon>
    </lineage>
</organism>
<sequence length="91" mass="10796">MKNTVKKIGYNFLTRRERKKAEFEKINDFESGLSFLLSGKADKENGFDYEDKSEFRIKLHKANMKYKKFMDYVFLVILGSSLILYLTGFFN</sequence>
<gene>
    <name evidence="2" type="ORF">G9W72_004572</name>
</gene>
<dbReference type="AlphaFoldDB" id="A0A603JW88"/>
<proteinExistence type="predicted"/>
<feature type="transmembrane region" description="Helical" evidence="1">
    <location>
        <begin position="69"/>
        <end position="90"/>
    </location>
</feature>
<comment type="caution">
    <text evidence="2">The sequence shown here is derived from an EMBL/GenBank/DDBJ whole genome shotgun (WGS) entry which is preliminary data.</text>
</comment>
<accession>A0A603JW88</accession>
<protein>
    <submittedName>
        <fullName evidence="2">Uncharacterized protein</fullName>
    </submittedName>
</protein>
<keyword evidence="1" id="KW-0812">Transmembrane</keyword>